<evidence type="ECO:0000313" key="3">
    <source>
        <dbReference type="Proteomes" id="UP000326178"/>
    </source>
</evidence>
<reference evidence="2 3" key="1">
    <citation type="submission" date="2017-09" db="EMBL/GenBank/DDBJ databases">
        <authorList>
            <person name="Lee N."/>
            <person name="Cho B.-K."/>
        </authorList>
    </citation>
    <scope>NUCLEOTIDE SEQUENCE [LARGE SCALE GENOMIC DNA]</scope>
    <source>
        <strain evidence="2 3">ATCC 12769</strain>
    </source>
</reference>
<gene>
    <name evidence="2" type="ORF">CP967_29270</name>
</gene>
<sequence>MVRSRTSLQFAVCMPGKIARRPGPLRQPSADMPGCSRGIPYVLYNDIAWQPLPLGPGFGSGRTCWRRIERRQRAGAFDQPHRVLLARLHAAGELDRSRACADGSHVRAEKGEPTPARRRSTGGRRAANTT</sequence>
<keyword evidence="3" id="KW-1185">Reference proteome</keyword>
<feature type="compositionally biased region" description="Basic and acidic residues" evidence="1">
    <location>
        <begin position="99"/>
        <end position="112"/>
    </location>
</feature>
<dbReference type="AlphaFoldDB" id="A0A5J6FL60"/>
<dbReference type="EMBL" id="CP023702">
    <property type="protein sequence ID" value="QEU76836.1"/>
    <property type="molecule type" value="Genomic_DNA"/>
</dbReference>
<name>A0A5J6FL60_9ACTN</name>
<dbReference type="Proteomes" id="UP000326178">
    <property type="component" value="Chromosome"/>
</dbReference>
<accession>A0A5J6FL60</accession>
<dbReference type="OrthoDB" id="4546548at2"/>
<organism evidence="2 3">
    <name type="scientific">Streptomyces nitrosporeus</name>
    <dbReference type="NCBI Taxonomy" id="28894"/>
    <lineage>
        <taxon>Bacteria</taxon>
        <taxon>Bacillati</taxon>
        <taxon>Actinomycetota</taxon>
        <taxon>Actinomycetes</taxon>
        <taxon>Kitasatosporales</taxon>
        <taxon>Streptomycetaceae</taxon>
        <taxon>Streptomyces</taxon>
    </lineage>
</organism>
<evidence type="ECO:0000313" key="2">
    <source>
        <dbReference type="EMBL" id="QEU76836.1"/>
    </source>
</evidence>
<evidence type="ECO:0000256" key="1">
    <source>
        <dbReference type="SAM" id="MobiDB-lite"/>
    </source>
</evidence>
<evidence type="ECO:0008006" key="4">
    <source>
        <dbReference type="Google" id="ProtNLM"/>
    </source>
</evidence>
<feature type="region of interest" description="Disordered" evidence="1">
    <location>
        <begin position="99"/>
        <end position="130"/>
    </location>
</feature>
<dbReference type="KEGG" id="snk:CP967_29270"/>
<proteinExistence type="predicted"/>
<protein>
    <recommendedName>
        <fullName evidence="4">Transposase</fullName>
    </recommendedName>
</protein>